<keyword evidence="2" id="KW-0812">Transmembrane</keyword>
<dbReference type="EMBL" id="JABCJJ010000013">
    <property type="protein sequence ID" value="NMR20516.1"/>
    <property type="molecule type" value="Genomic_DNA"/>
</dbReference>
<evidence type="ECO:0000313" key="4">
    <source>
        <dbReference type="Proteomes" id="UP000562124"/>
    </source>
</evidence>
<feature type="region of interest" description="Disordered" evidence="1">
    <location>
        <begin position="1"/>
        <end position="37"/>
    </location>
</feature>
<evidence type="ECO:0000256" key="1">
    <source>
        <dbReference type="SAM" id="MobiDB-lite"/>
    </source>
</evidence>
<keyword evidence="2" id="KW-1133">Transmembrane helix</keyword>
<evidence type="ECO:0000256" key="2">
    <source>
        <dbReference type="SAM" id="Phobius"/>
    </source>
</evidence>
<keyword evidence="4" id="KW-1185">Reference proteome</keyword>
<keyword evidence="2" id="KW-0472">Membrane</keyword>
<dbReference type="InterPro" id="IPR025101">
    <property type="entry name" value="DUF4012"/>
</dbReference>
<comment type="caution">
    <text evidence="3">The sequence shown here is derived from an EMBL/GenBank/DDBJ whole genome shotgun (WGS) entry which is preliminary data.</text>
</comment>
<protein>
    <submittedName>
        <fullName evidence="3">DUF4012 domain-containing protein</fullName>
    </submittedName>
</protein>
<proteinExistence type="predicted"/>
<reference evidence="3 4" key="1">
    <citation type="submission" date="2020-04" db="EMBL/GenBank/DDBJ databases">
        <title>Sequencing and Assembly of C. fimi.</title>
        <authorList>
            <person name="Ramsey A.R."/>
        </authorList>
    </citation>
    <scope>NUCLEOTIDE SEQUENCE [LARGE SCALE GENOMIC DNA]</scope>
    <source>
        <strain evidence="3 4">SB</strain>
    </source>
</reference>
<feature type="transmembrane region" description="Helical" evidence="2">
    <location>
        <begin position="43"/>
        <end position="64"/>
    </location>
</feature>
<gene>
    <name evidence="3" type="ORF">HIR71_09860</name>
</gene>
<dbReference type="Pfam" id="PF13196">
    <property type="entry name" value="DUF4012"/>
    <property type="match status" value="1"/>
</dbReference>
<dbReference type="RefSeq" id="WP_169324893.1">
    <property type="nucleotide sequence ID" value="NZ_JABCJJ010000013.1"/>
</dbReference>
<dbReference type="Proteomes" id="UP000562124">
    <property type="component" value="Unassembled WGS sequence"/>
</dbReference>
<accession>A0A7Y0LYG9</accession>
<evidence type="ECO:0000313" key="3">
    <source>
        <dbReference type="EMBL" id="NMR20516.1"/>
    </source>
</evidence>
<name>A0A7Y0LYG9_CELFI</name>
<sequence length="616" mass="64581">MSRPTGSAGADAMPDAAPDDPAERSLGTDAPTPTRRPQRAWRLVRRTLLVVGVLLVVATGWLVFRGVQAATSLMHAEGVVREIRDGLSDVRSETVVARLPELEADTARARRATSDPVWAAASRLPGIGPNLAAVATVSAALDDVARLAMPTLRDIDAIGEAQGLRGTDGRIDVGPIAAAAPGLARAADTVAAAERSVAAIDTRPLLDRLAGPVEQVQGGLAEVSELLDGAARFSALLPPMLGADEPRTYLLLSLNSAELRAAGGIVGAVAVLRAENGVLDLVEQRTTVEFPALDAPVLPLTADELQVHSDRLGRWLQNTTLTPDFPRTAELVREHWRTTIGGDVDGVIALDPVAVAYVLEATGAVVEPGGLRLDAGNLVEELLHQSYLRLQDPLEADAFYTGVATTIFRAVGSGQGDARRVVEQLGRASGEHRVRVWSARPDEQAVLAATTVGGAFLSGGADAAAGVFLNDGAAGKLDYFLRTDVAIEDVRCDAGSTTSVVRVDLSYAPPADIADYPRYVTGWSGSALPTGWVATNLTVYAPVAGSLGPVMSGDVGIGGLRAVERGRDVQVLTSWLAPGQRATYRFEVRTERPADELPVWLTPTLTSPGILTAVCP</sequence>
<dbReference type="AlphaFoldDB" id="A0A7Y0LYG9"/>
<organism evidence="3 4">
    <name type="scientific">Cellulomonas fimi</name>
    <dbReference type="NCBI Taxonomy" id="1708"/>
    <lineage>
        <taxon>Bacteria</taxon>
        <taxon>Bacillati</taxon>
        <taxon>Actinomycetota</taxon>
        <taxon>Actinomycetes</taxon>
        <taxon>Micrococcales</taxon>
        <taxon>Cellulomonadaceae</taxon>
        <taxon>Cellulomonas</taxon>
    </lineage>
</organism>